<feature type="transmembrane region" description="Helical" evidence="7">
    <location>
        <begin position="664"/>
        <end position="683"/>
    </location>
</feature>
<evidence type="ECO:0000256" key="3">
    <source>
        <dbReference type="ARBA" id="ARBA00022475"/>
    </source>
</evidence>
<dbReference type="InterPro" id="IPR003838">
    <property type="entry name" value="ABC3_permease_C"/>
</dbReference>
<feature type="transmembrane region" description="Helical" evidence="7">
    <location>
        <begin position="704"/>
        <end position="733"/>
    </location>
</feature>
<evidence type="ECO:0000256" key="7">
    <source>
        <dbReference type="SAM" id="Phobius"/>
    </source>
</evidence>
<proteinExistence type="inferred from homology"/>
<dbReference type="GO" id="GO:0044874">
    <property type="term" value="P:lipoprotein localization to outer membrane"/>
    <property type="evidence" value="ECO:0007669"/>
    <property type="project" value="TreeGrafter"/>
</dbReference>
<dbReference type="GO" id="GO:0098797">
    <property type="term" value="C:plasma membrane protein complex"/>
    <property type="evidence" value="ECO:0007669"/>
    <property type="project" value="TreeGrafter"/>
</dbReference>
<evidence type="ECO:0000256" key="5">
    <source>
        <dbReference type="ARBA" id="ARBA00022989"/>
    </source>
</evidence>
<dbReference type="RefSeq" id="WP_102609906.1">
    <property type="nucleotide sequence ID" value="NZ_CADIKD010000002.1"/>
</dbReference>
<feature type="transmembrane region" description="Helical" evidence="7">
    <location>
        <begin position="312"/>
        <end position="340"/>
    </location>
</feature>
<feature type="transmembrane region" description="Helical" evidence="7">
    <location>
        <begin position="360"/>
        <end position="379"/>
    </location>
</feature>
<comment type="caution">
    <text evidence="10">The sequence shown here is derived from an EMBL/GenBank/DDBJ whole genome shotgun (WGS) entry which is preliminary data.</text>
</comment>
<evidence type="ECO:0000259" key="9">
    <source>
        <dbReference type="Pfam" id="PF12704"/>
    </source>
</evidence>
<reference evidence="10 11" key="1">
    <citation type="submission" date="2018-01" db="EMBL/GenBank/DDBJ databases">
        <title>Whole genome analyses suggest that Burkholderia sensu lato contains two further novel genera in the rhizoxinica-symbiotica group Mycetohabitans gen. nov., and Trinickia gen. nov.: implications for the evolution of diazotrophy and nodulation in the Burkholderiaceae.</title>
        <authorList>
            <person name="Estrada-de los Santos P."/>
            <person name="Palmer M."/>
            <person name="Chavez-Ramirez B."/>
            <person name="Beukes C."/>
            <person name="Steenkamp E.T."/>
            <person name="Hirsch A.M."/>
            <person name="Manyaka P."/>
            <person name="Maluk M."/>
            <person name="Lafos M."/>
            <person name="Crook M."/>
            <person name="Gross E."/>
            <person name="Simon M.F."/>
            <person name="Bueno dos Reis Junior F."/>
            <person name="Poole P.S."/>
            <person name="Venter S.N."/>
            <person name="James E.K."/>
        </authorList>
    </citation>
    <scope>NUCLEOTIDE SEQUENCE [LARGE SCALE GENOMIC DNA]</scope>
    <source>
        <strain evidence="10 11">GP25-8</strain>
    </source>
</reference>
<dbReference type="PANTHER" id="PTHR30489">
    <property type="entry name" value="LIPOPROTEIN-RELEASING SYSTEM TRANSMEMBRANE PROTEIN LOLE"/>
    <property type="match status" value="1"/>
</dbReference>
<comment type="subcellular location">
    <subcellularLocation>
        <location evidence="1">Cell membrane</location>
        <topology evidence="1">Multi-pass membrane protein</topology>
    </subcellularLocation>
</comment>
<organism evidence="10 11">
    <name type="scientific">Trinickia soli</name>
    <dbReference type="NCBI Taxonomy" id="380675"/>
    <lineage>
        <taxon>Bacteria</taxon>
        <taxon>Pseudomonadati</taxon>
        <taxon>Pseudomonadota</taxon>
        <taxon>Betaproteobacteria</taxon>
        <taxon>Burkholderiales</taxon>
        <taxon>Burkholderiaceae</taxon>
        <taxon>Trinickia</taxon>
    </lineage>
</organism>
<evidence type="ECO:0000256" key="1">
    <source>
        <dbReference type="ARBA" id="ARBA00004651"/>
    </source>
</evidence>
<gene>
    <name evidence="10" type="ORF">C0Z19_11255</name>
</gene>
<keyword evidence="5 7" id="KW-1133">Transmembrane helix</keyword>
<dbReference type="Pfam" id="PF02687">
    <property type="entry name" value="FtsX"/>
    <property type="match status" value="2"/>
</dbReference>
<evidence type="ECO:0000256" key="4">
    <source>
        <dbReference type="ARBA" id="ARBA00022692"/>
    </source>
</evidence>
<dbReference type="Proteomes" id="UP000235347">
    <property type="component" value="Unassembled WGS sequence"/>
</dbReference>
<evidence type="ECO:0000313" key="11">
    <source>
        <dbReference type="Proteomes" id="UP000235347"/>
    </source>
</evidence>
<sequence>MVSALTRLCWRDLWNMRAQALAAVLVVACGVATFVGMRSTYEVLLKAQQDYYVAYRFADVFVHLKRAPLAVATRISAIPGVARVQARVVSDVTLDVPGLREPATGHIVSIPDQGWPTLNLLHLRSGRYTAPGRDDEALVSAAFADANHLHAGQQIGAVLNGRWKQLRIVGIALSPEYIYEAGAGSIFPDSRHYGVLWMGDDAVATAFGMDGAFNDLALALERGANAPEVIARIDRELAVYGGLGSITRDDQLSNRFISDEIAQNRITATYVPAIFFCVAMFLLQTVLSRLVDTQRAQIGLMKAFGYGNARVALHYLLFAALIAAAGASVGVGAGLALGSSLTSLYDRYYHFPQLQYRSDLPIVILAFVASFAASIIGATTSVAKAARLMPVEALRAPPPPAFASGWVERIGLVRHLAVTWRMIVRNILRQPIKSLLSCLAIACASAILVTGGFFFDAIDYLFDVQFQQIERQDATLVFTQPLPYRAVYALESLPGVLRVEPFREVPVRLVAGYRTRRVSLSAVVPGAQMHRLVDERGVALRVPPDGMLLSSQLADTLHVRAGDRITMEVLEGKRQIRDITVAGRVGELVGMHAYLDEQALARLLGEGRNWSGAWLRIDSRTTDRLYTTLKRMPAVNAVAIRQSVIDSFRKIIDESVRLSTSINFAFACIIAFGVAYNGMRIAYSERVQQLASLRVLGFTRAEVAWILLGEQFFLAAVAMPVGLMLGYGLAALLARRLATDLYRFPLVVEPATFGYAIVVTAGAVALSGLVVAWRLRSLDIVAVLKARES</sequence>
<keyword evidence="11" id="KW-1185">Reference proteome</keyword>
<dbReference type="EMBL" id="PNYB01000008">
    <property type="protein sequence ID" value="PMS24904.1"/>
    <property type="molecule type" value="Genomic_DNA"/>
</dbReference>
<keyword evidence="3" id="KW-1003">Cell membrane</keyword>
<evidence type="ECO:0000256" key="2">
    <source>
        <dbReference type="ARBA" id="ARBA00005236"/>
    </source>
</evidence>
<dbReference type="PANTHER" id="PTHR30489:SF0">
    <property type="entry name" value="LIPOPROTEIN-RELEASING SYSTEM TRANSMEMBRANE PROTEIN LOLE"/>
    <property type="match status" value="1"/>
</dbReference>
<feature type="transmembrane region" description="Helical" evidence="7">
    <location>
        <begin position="435"/>
        <end position="455"/>
    </location>
</feature>
<name>A0A2N7W677_9BURK</name>
<dbReference type="PROSITE" id="PS51257">
    <property type="entry name" value="PROKAR_LIPOPROTEIN"/>
    <property type="match status" value="1"/>
</dbReference>
<feature type="transmembrane region" description="Helical" evidence="7">
    <location>
        <begin position="270"/>
        <end position="291"/>
    </location>
</feature>
<dbReference type="Pfam" id="PF12704">
    <property type="entry name" value="MacB_PCD"/>
    <property type="match status" value="1"/>
</dbReference>
<evidence type="ECO:0000256" key="6">
    <source>
        <dbReference type="ARBA" id="ARBA00023136"/>
    </source>
</evidence>
<evidence type="ECO:0000259" key="8">
    <source>
        <dbReference type="Pfam" id="PF02687"/>
    </source>
</evidence>
<protein>
    <submittedName>
        <fullName evidence="10">Permease</fullName>
    </submittedName>
</protein>
<feature type="domain" description="MacB-like periplasmic core" evidence="9">
    <location>
        <begin position="22"/>
        <end position="235"/>
    </location>
</feature>
<dbReference type="InterPro" id="IPR051447">
    <property type="entry name" value="Lipoprotein-release_system"/>
</dbReference>
<feature type="transmembrane region" description="Helical" evidence="7">
    <location>
        <begin position="753"/>
        <end position="775"/>
    </location>
</feature>
<dbReference type="InterPro" id="IPR025857">
    <property type="entry name" value="MacB_PCD"/>
</dbReference>
<comment type="similarity">
    <text evidence="2">Belongs to the ABC-4 integral membrane protein family. LolC/E subfamily.</text>
</comment>
<dbReference type="AlphaFoldDB" id="A0A2N7W677"/>
<feature type="domain" description="ABC3 transporter permease C-terminal" evidence="8">
    <location>
        <begin position="665"/>
        <end position="779"/>
    </location>
</feature>
<evidence type="ECO:0000313" key="10">
    <source>
        <dbReference type="EMBL" id="PMS24904.1"/>
    </source>
</evidence>
<feature type="transmembrane region" description="Helical" evidence="7">
    <location>
        <begin position="20"/>
        <end position="37"/>
    </location>
</feature>
<accession>A0A2N7W677</accession>
<keyword evidence="6 7" id="KW-0472">Membrane</keyword>
<feature type="domain" description="ABC3 transporter permease C-terminal" evidence="8">
    <location>
        <begin position="272"/>
        <end position="387"/>
    </location>
</feature>
<keyword evidence="4 7" id="KW-0812">Transmembrane</keyword>